<keyword evidence="2" id="KW-0472">Membrane</keyword>
<evidence type="ECO:0000313" key="3">
    <source>
        <dbReference type="EMBL" id="BBZ78192.1"/>
    </source>
</evidence>
<dbReference type="EMBL" id="AP022620">
    <property type="protein sequence ID" value="BBZ78192.1"/>
    <property type="molecule type" value="Genomic_DNA"/>
</dbReference>
<feature type="region of interest" description="Disordered" evidence="1">
    <location>
        <begin position="145"/>
        <end position="225"/>
    </location>
</feature>
<name>A0A6N4WE00_9MYCO</name>
<feature type="compositionally biased region" description="Basic residues" evidence="1">
    <location>
        <begin position="203"/>
        <end position="217"/>
    </location>
</feature>
<accession>A0A6N4WE00</accession>
<dbReference type="Pfam" id="PF26307">
    <property type="entry name" value="LUCA"/>
    <property type="match status" value="1"/>
</dbReference>
<feature type="compositionally biased region" description="Acidic residues" evidence="1">
    <location>
        <begin position="178"/>
        <end position="188"/>
    </location>
</feature>
<keyword evidence="4" id="KW-1185">Reference proteome</keyword>
<evidence type="ECO:0000313" key="4">
    <source>
        <dbReference type="Proteomes" id="UP000467249"/>
    </source>
</evidence>
<dbReference type="KEGG" id="many:MANY_35290"/>
<evidence type="ECO:0000256" key="1">
    <source>
        <dbReference type="SAM" id="MobiDB-lite"/>
    </source>
</evidence>
<dbReference type="AlphaFoldDB" id="A0A6N4WE00"/>
<evidence type="ECO:0000256" key="2">
    <source>
        <dbReference type="SAM" id="Phobius"/>
    </source>
</evidence>
<dbReference type="InterPro" id="IPR058689">
    <property type="entry name" value="LUCA"/>
</dbReference>
<protein>
    <recommendedName>
        <fullName evidence="5">Transmembrane protein</fullName>
    </recommendedName>
</protein>
<feature type="transmembrane region" description="Helical" evidence="2">
    <location>
        <begin position="12"/>
        <end position="30"/>
    </location>
</feature>
<keyword evidence="2" id="KW-0812">Transmembrane</keyword>
<dbReference type="Proteomes" id="UP000467249">
    <property type="component" value="Chromosome"/>
</dbReference>
<organism evidence="3 4">
    <name type="scientific">Mycolicibacterium anyangense</name>
    <dbReference type="NCBI Taxonomy" id="1431246"/>
    <lineage>
        <taxon>Bacteria</taxon>
        <taxon>Bacillati</taxon>
        <taxon>Actinomycetota</taxon>
        <taxon>Actinomycetes</taxon>
        <taxon>Mycobacteriales</taxon>
        <taxon>Mycobacteriaceae</taxon>
        <taxon>Mycolicibacterium</taxon>
    </lineage>
</organism>
<feature type="transmembrane region" description="Helical" evidence="2">
    <location>
        <begin position="42"/>
        <end position="61"/>
    </location>
</feature>
<sequence>MGRFTATALHLTVWLVGGVLYFLFVLPRWWELMGDISHTLGTALRIVTALVFALAAVPVLLTLQRTREPALGTPALALRLRLWSLILHLVAAALIAGAAVTETWVSLDSAGPWLFGVYGAAAAVAILALGAFYLAFVADQPAKPAREKKAKRNLGTFADDEAAGEVDEDSAQESTEPAGDEPADEDTPAEVSTAAEPESGALRNRRPTGKTSHRLRRRDSTPSTD</sequence>
<keyword evidence="2" id="KW-1133">Transmembrane helix</keyword>
<feature type="transmembrane region" description="Helical" evidence="2">
    <location>
        <begin position="82"/>
        <end position="101"/>
    </location>
</feature>
<proteinExistence type="predicted"/>
<dbReference type="RefSeq" id="WP_163805391.1">
    <property type="nucleotide sequence ID" value="NZ_AP022620.1"/>
</dbReference>
<gene>
    <name evidence="3" type="ORF">MANY_35290</name>
</gene>
<evidence type="ECO:0008006" key="5">
    <source>
        <dbReference type="Google" id="ProtNLM"/>
    </source>
</evidence>
<feature type="compositionally biased region" description="Acidic residues" evidence="1">
    <location>
        <begin position="158"/>
        <end position="171"/>
    </location>
</feature>
<reference evidence="3 4" key="1">
    <citation type="journal article" date="2019" name="Emerg. Microbes Infect.">
        <title>Comprehensive subspecies identification of 175 nontuberculous mycobacteria species based on 7547 genomic profiles.</title>
        <authorList>
            <person name="Matsumoto Y."/>
            <person name="Kinjo T."/>
            <person name="Motooka D."/>
            <person name="Nabeya D."/>
            <person name="Jung N."/>
            <person name="Uechi K."/>
            <person name="Horii T."/>
            <person name="Iida T."/>
            <person name="Fujita J."/>
            <person name="Nakamura S."/>
        </authorList>
    </citation>
    <scope>NUCLEOTIDE SEQUENCE [LARGE SCALE GENOMIC DNA]</scope>
    <source>
        <strain evidence="3 4">JCM 30275</strain>
    </source>
</reference>
<feature type="transmembrane region" description="Helical" evidence="2">
    <location>
        <begin position="113"/>
        <end position="138"/>
    </location>
</feature>